<dbReference type="PANTHER" id="PTHR10366:SF564">
    <property type="entry name" value="STEROL-4-ALPHA-CARBOXYLATE 3-DEHYDROGENASE, DECARBOXYLATING"/>
    <property type="match status" value="1"/>
</dbReference>
<keyword evidence="5" id="KW-1185">Reference proteome</keyword>
<evidence type="ECO:0000259" key="3">
    <source>
        <dbReference type="Pfam" id="PF01370"/>
    </source>
</evidence>
<comment type="caution">
    <text evidence="4">The sequence shown here is derived from an EMBL/GenBank/DDBJ whole genome shotgun (WGS) entry which is preliminary data.</text>
</comment>
<organism evidence="4 5">
    <name type="scientific">Pristionchus mayeri</name>
    <dbReference type="NCBI Taxonomy" id="1317129"/>
    <lineage>
        <taxon>Eukaryota</taxon>
        <taxon>Metazoa</taxon>
        <taxon>Ecdysozoa</taxon>
        <taxon>Nematoda</taxon>
        <taxon>Chromadorea</taxon>
        <taxon>Rhabditida</taxon>
        <taxon>Rhabditina</taxon>
        <taxon>Diplogasteromorpha</taxon>
        <taxon>Diplogasteroidea</taxon>
        <taxon>Neodiplogasteridae</taxon>
        <taxon>Pristionchus</taxon>
    </lineage>
</organism>
<evidence type="ECO:0000313" key="4">
    <source>
        <dbReference type="EMBL" id="GMR47186.1"/>
    </source>
</evidence>
<dbReference type="InterPro" id="IPR001509">
    <property type="entry name" value="Epimerase_deHydtase"/>
</dbReference>
<gene>
    <name evidence="4" type="ORF">PMAYCL1PPCAC_17381</name>
</gene>
<feature type="non-terminal residue" evidence="4">
    <location>
        <position position="1"/>
    </location>
</feature>
<accession>A0AAN5CMK3</accession>
<comment type="similarity">
    <text evidence="2">Belongs to the NAD(P)-dependent epimerase/dehydratase family. Dihydroflavonol-4-reductase subfamily.</text>
</comment>
<proteinExistence type="inferred from homology"/>
<dbReference type="Pfam" id="PF01370">
    <property type="entry name" value="Epimerase"/>
    <property type="match status" value="1"/>
</dbReference>
<dbReference type="InterPro" id="IPR050425">
    <property type="entry name" value="NAD(P)_dehydrat-like"/>
</dbReference>
<dbReference type="SUPFAM" id="SSF51735">
    <property type="entry name" value="NAD(P)-binding Rossmann-fold domains"/>
    <property type="match status" value="1"/>
</dbReference>
<dbReference type="FunFam" id="3.40.50.720:FF:000336">
    <property type="entry name" value="Aldehyde reductase"/>
    <property type="match status" value="1"/>
</dbReference>
<dbReference type="GO" id="GO:0016616">
    <property type="term" value="F:oxidoreductase activity, acting on the CH-OH group of donors, NAD or NADP as acceptor"/>
    <property type="evidence" value="ECO:0007669"/>
    <property type="project" value="TreeGrafter"/>
</dbReference>
<protein>
    <recommendedName>
        <fullName evidence="3">NAD-dependent epimerase/dehydratase domain-containing protein</fullName>
    </recommendedName>
</protein>
<name>A0AAN5CMK3_9BILA</name>
<dbReference type="EMBL" id="BTRK01000004">
    <property type="protein sequence ID" value="GMR47186.1"/>
    <property type="molecule type" value="Genomic_DNA"/>
</dbReference>
<sequence>NRRRRMDEEQQPLVLVTGATGFVGTHCVRELLEQNYRVRGTVRDKKAFRKITPLLRLPKGRENLELYEIDLHDSKERWIEALDGVTFVLHVASPVPVEPTEDTIKTALAGTMAVMEAAAVVHSVRKVVMTSSCTAVNDGHSNRNRVFDETVWTKMSNPAVDCYARSKTLAEKAAWKFYESERPNPFELTVFNPTLIIGPLISDADSGSAMIVGRMLSFTTFLAAPPAYIGIVDVRDVASAHVKALITPSTNGERILLTNAPTIRFRQLTKWLQIEFGPHGYPVSFVEAPLWLIKFYTKLSGDKQAKAAIARCDGPLCFDNDKSIRLLDMNYRDPRESLYTQVYSMLELGMIKKTRKMQAKEKRKVKIISDASITV</sequence>
<feature type="domain" description="NAD-dependent epimerase/dehydratase" evidence="3">
    <location>
        <begin position="14"/>
        <end position="250"/>
    </location>
</feature>
<evidence type="ECO:0000256" key="2">
    <source>
        <dbReference type="ARBA" id="ARBA00023445"/>
    </source>
</evidence>
<dbReference type="AlphaFoldDB" id="A0AAN5CMK3"/>
<reference evidence="5" key="1">
    <citation type="submission" date="2022-10" db="EMBL/GenBank/DDBJ databases">
        <title>Genome assembly of Pristionchus species.</title>
        <authorList>
            <person name="Yoshida K."/>
            <person name="Sommer R.J."/>
        </authorList>
    </citation>
    <scope>NUCLEOTIDE SEQUENCE [LARGE SCALE GENOMIC DNA]</scope>
    <source>
        <strain evidence="5">RS5460</strain>
    </source>
</reference>
<keyword evidence="1" id="KW-0560">Oxidoreductase</keyword>
<evidence type="ECO:0000313" key="5">
    <source>
        <dbReference type="Proteomes" id="UP001328107"/>
    </source>
</evidence>
<dbReference type="InterPro" id="IPR036291">
    <property type="entry name" value="NAD(P)-bd_dom_sf"/>
</dbReference>
<evidence type="ECO:0000256" key="1">
    <source>
        <dbReference type="ARBA" id="ARBA00023002"/>
    </source>
</evidence>
<dbReference type="PANTHER" id="PTHR10366">
    <property type="entry name" value="NAD DEPENDENT EPIMERASE/DEHYDRATASE"/>
    <property type="match status" value="1"/>
</dbReference>
<dbReference type="Gene3D" id="3.40.50.720">
    <property type="entry name" value="NAD(P)-binding Rossmann-like Domain"/>
    <property type="match status" value="1"/>
</dbReference>
<dbReference type="Proteomes" id="UP001328107">
    <property type="component" value="Unassembled WGS sequence"/>
</dbReference>